<accession>A0ACC0ABS1</accession>
<dbReference type="Proteomes" id="UP001060085">
    <property type="component" value="Linkage Group LG06"/>
</dbReference>
<keyword evidence="2" id="KW-1185">Reference proteome</keyword>
<evidence type="ECO:0000313" key="2">
    <source>
        <dbReference type="Proteomes" id="UP001060085"/>
    </source>
</evidence>
<evidence type="ECO:0000313" key="1">
    <source>
        <dbReference type="EMBL" id="KAI5658239.1"/>
    </source>
</evidence>
<sequence>MGVRLFGNRALVWCLTGFDYEMLELGFDDLVLGSGLCPWSITVALYVSLNSRIEAALILVPRGTQIPYSIDLVVGLGVSQVVSEHLGSLLGLNCWILDKL</sequence>
<organism evidence="1 2">
    <name type="scientific">Catharanthus roseus</name>
    <name type="common">Madagascar periwinkle</name>
    <name type="synonym">Vinca rosea</name>
    <dbReference type="NCBI Taxonomy" id="4058"/>
    <lineage>
        <taxon>Eukaryota</taxon>
        <taxon>Viridiplantae</taxon>
        <taxon>Streptophyta</taxon>
        <taxon>Embryophyta</taxon>
        <taxon>Tracheophyta</taxon>
        <taxon>Spermatophyta</taxon>
        <taxon>Magnoliopsida</taxon>
        <taxon>eudicotyledons</taxon>
        <taxon>Gunneridae</taxon>
        <taxon>Pentapetalae</taxon>
        <taxon>asterids</taxon>
        <taxon>lamiids</taxon>
        <taxon>Gentianales</taxon>
        <taxon>Apocynaceae</taxon>
        <taxon>Rauvolfioideae</taxon>
        <taxon>Vinceae</taxon>
        <taxon>Catharanthinae</taxon>
        <taxon>Catharanthus</taxon>
    </lineage>
</organism>
<name>A0ACC0ABS1_CATRO</name>
<dbReference type="EMBL" id="CM044706">
    <property type="protein sequence ID" value="KAI5658239.1"/>
    <property type="molecule type" value="Genomic_DNA"/>
</dbReference>
<protein>
    <submittedName>
        <fullName evidence="1">Uncharacterized protein</fullName>
    </submittedName>
</protein>
<gene>
    <name evidence="1" type="ORF">M9H77_27032</name>
</gene>
<reference evidence="2" key="1">
    <citation type="journal article" date="2023" name="Nat. Plants">
        <title>Single-cell RNA sequencing provides a high-resolution roadmap for understanding the multicellular compartmentation of specialized metabolism.</title>
        <authorList>
            <person name="Sun S."/>
            <person name="Shen X."/>
            <person name="Li Y."/>
            <person name="Li Y."/>
            <person name="Wang S."/>
            <person name="Li R."/>
            <person name="Zhang H."/>
            <person name="Shen G."/>
            <person name="Guo B."/>
            <person name="Wei J."/>
            <person name="Xu J."/>
            <person name="St-Pierre B."/>
            <person name="Chen S."/>
            <person name="Sun C."/>
        </authorList>
    </citation>
    <scope>NUCLEOTIDE SEQUENCE [LARGE SCALE GENOMIC DNA]</scope>
</reference>
<proteinExistence type="predicted"/>
<comment type="caution">
    <text evidence="1">The sequence shown here is derived from an EMBL/GenBank/DDBJ whole genome shotgun (WGS) entry which is preliminary data.</text>
</comment>